<gene>
    <name evidence="1" type="ORF">L910_4076</name>
</gene>
<evidence type="ECO:0000313" key="1">
    <source>
        <dbReference type="EMBL" id="EPP23515.1"/>
    </source>
</evidence>
<dbReference type="Proteomes" id="UP000014854">
    <property type="component" value="Unassembled WGS sequence"/>
</dbReference>
<name>S7JMU2_VIBFL</name>
<comment type="caution">
    <text evidence="1">The sequence shown here is derived from an EMBL/GenBank/DDBJ whole genome shotgun (WGS) entry which is preliminary data.</text>
</comment>
<sequence>MLLEKAFVFLVTGKAYWVGSITPPQNPAEKDKSSLPVDARIFELSQVDKIYERNSLND</sequence>
<proteinExistence type="predicted"/>
<organism evidence="1 2">
    <name type="scientific">Vibrio fluvialis PG41</name>
    <dbReference type="NCBI Taxonomy" id="1336752"/>
    <lineage>
        <taxon>Bacteria</taxon>
        <taxon>Pseudomonadati</taxon>
        <taxon>Pseudomonadota</taxon>
        <taxon>Gammaproteobacteria</taxon>
        <taxon>Vibrionales</taxon>
        <taxon>Vibrionaceae</taxon>
        <taxon>Vibrio</taxon>
    </lineage>
</organism>
<reference evidence="1 2" key="1">
    <citation type="journal article" date="2013" name="Gut Pathog.">
        <title>Evidence of a new metabolic capacity in an emerging diarrheal pathogen: lessons from the draft genomes of Vibrio fluvialis strains PG41 and I21563.</title>
        <authorList>
            <person name="Khatri I."/>
            <person name="Mahajan S."/>
            <person name="Dureja C."/>
            <person name="Subramanian S."/>
            <person name="Raychaudhuri S."/>
        </authorList>
    </citation>
    <scope>NUCLEOTIDE SEQUENCE [LARGE SCALE GENOMIC DNA]</scope>
    <source>
        <strain evidence="1 2">PG41</strain>
    </source>
</reference>
<protein>
    <submittedName>
        <fullName evidence="1">Uncharacterized protein</fullName>
    </submittedName>
</protein>
<evidence type="ECO:0000313" key="2">
    <source>
        <dbReference type="Proteomes" id="UP000014854"/>
    </source>
</evidence>
<dbReference type="AlphaFoldDB" id="S7JMU2"/>
<dbReference type="EMBL" id="ASXS01000006">
    <property type="protein sequence ID" value="EPP23515.1"/>
    <property type="molecule type" value="Genomic_DNA"/>
</dbReference>
<accession>S7JMU2</accession>